<dbReference type="OrthoDB" id="9815759at2"/>
<dbReference type="EMBL" id="FQXV01000004">
    <property type="protein sequence ID" value="SHH95393.1"/>
    <property type="molecule type" value="Genomic_DNA"/>
</dbReference>
<dbReference type="InterPro" id="IPR000257">
    <property type="entry name" value="Uroporphyrinogen_deCOase"/>
</dbReference>
<dbReference type="InterPro" id="IPR038071">
    <property type="entry name" value="UROD/MetE-like_sf"/>
</dbReference>
<dbReference type="PANTHER" id="PTHR47099:SF1">
    <property type="entry name" value="METHYLCOBAMIDE:COM METHYLTRANSFERASE MTBA"/>
    <property type="match status" value="1"/>
</dbReference>
<proteinExistence type="predicted"/>
<dbReference type="PANTHER" id="PTHR47099">
    <property type="entry name" value="METHYLCOBAMIDE:COM METHYLTRANSFERASE MTBA"/>
    <property type="match status" value="1"/>
</dbReference>
<dbReference type="STRING" id="1123282.SAMN02745823_01651"/>
<name>A0A1M5X851_9FIRM</name>
<gene>
    <name evidence="2" type="ORF">SAMN02745823_01651</name>
</gene>
<accession>A0A1M5X851</accession>
<reference evidence="2 3" key="1">
    <citation type="submission" date="2016-11" db="EMBL/GenBank/DDBJ databases">
        <authorList>
            <person name="Jaros S."/>
            <person name="Januszkiewicz K."/>
            <person name="Wedrychowicz H."/>
        </authorList>
    </citation>
    <scope>NUCLEOTIDE SEQUENCE [LARGE SCALE GENOMIC DNA]</scope>
    <source>
        <strain evidence="2 3">DSM 10068</strain>
    </source>
</reference>
<evidence type="ECO:0000313" key="2">
    <source>
        <dbReference type="EMBL" id="SHH95393.1"/>
    </source>
</evidence>
<dbReference type="Gene3D" id="3.20.20.210">
    <property type="match status" value="1"/>
</dbReference>
<dbReference type="SUPFAM" id="SSF51726">
    <property type="entry name" value="UROD/MetE-like"/>
    <property type="match status" value="1"/>
</dbReference>
<organism evidence="2 3">
    <name type="scientific">Sporobacter termitidis DSM 10068</name>
    <dbReference type="NCBI Taxonomy" id="1123282"/>
    <lineage>
        <taxon>Bacteria</taxon>
        <taxon>Bacillati</taxon>
        <taxon>Bacillota</taxon>
        <taxon>Clostridia</taxon>
        <taxon>Eubacteriales</taxon>
        <taxon>Oscillospiraceae</taxon>
        <taxon>Sporobacter</taxon>
    </lineage>
</organism>
<dbReference type="Pfam" id="PF01208">
    <property type="entry name" value="URO-D"/>
    <property type="match status" value="1"/>
</dbReference>
<dbReference type="RefSeq" id="WP_073077596.1">
    <property type="nucleotide sequence ID" value="NZ_FQXV01000004.1"/>
</dbReference>
<protein>
    <submittedName>
        <fullName evidence="2">Uroporphyrinogen decarboxylase (URO-D)</fullName>
    </submittedName>
</protein>
<feature type="domain" description="Uroporphyrinogen decarboxylase (URO-D)" evidence="1">
    <location>
        <begin position="113"/>
        <end position="253"/>
    </location>
</feature>
<evidence type="ECO:0000313" key="3">
    <source>
        <dbReference type="Proteomes" id="UP000183995"/>
    </source>
</evidence>
<dbReference type="InterPro" id="IPR052024">
    <property type="entry name" value="Methanogen_methyltrans"/>
</dbReference>
<dbReference type="GO" id="GO:0004853">
    <property type="term" value="F:uroporphyrinogen decarboxylase activity"/>
    <property type="evidence" value="ECO:0007669"/>
    <property type="project" value="InterPro"/>
</dbReference>
<dbReference type="AlphaFoldDB" id="A0A1M5X851"/>
<evidence type="ECO:0000259" key="1">
    <source>
        <dbReference type="Pfam" id="PF01208"/>
    </source>
</evidence>
<dbReference type="Proteomes" id="UP000183995">
    <property type="component" value="Unassembled WGS sequence"/>
</dbReference>
<sequence>MISPKENMLKLYKHEMPEYLPQFGIGIQAISPINGIRERPLNNRAGKDWFGVNWLWLEGDPAPVPDSHPLLEDICDWETAVHFPDLDSWNWADAPKIDRLDKFDRENNLFYFVNHNGPFERMHALLGFENSLMALLTEPEEVGRFLSAMVEYKCRLIEKIAKYYRPDILAFHDDYGTQRAMFFSPGLWRELFKERLRKIIDCAHENGLIFEFHCCGFIEDIIPDMCEIGVDALQIMPINDIPKMKKITAGKVVYDVYIDMQKYEVLDSVGKLTEDILRQGIREEIMKMAEGGCYLPNIMIFNDKWLPIIHDEINACRKILYQNK</sequence>
<keyword evidence="3" id="KW-1185">Reference proteome</keyword>
<dbReference type="GO" id="GO:0006779">
    <property type="term" value="P:porphyrin-containing compound biosynthetic process"/>
    <property type="evidence" value="ECO:0007669"/>
    <property type="project" value="InterPro"/>
</dbReference>